<evidence type="ECO:0000256" key="2">
    <source>
        <dbReference type="ARBA" id="ARBA00009695"/>
    </source>
</evidence>
<dbReference type="InterPro" id="IPR036388">
    <property type="entry name" value="WH-like_DNA-bd_sf"/>
</dbReference>
<proteinExistence type="inferred from homology"/>
<dbReference type="AlphaFoldDB" id="T0ZPU8"/>
<gene>
    <name evidence="6" type="ORF">B2A_08802</name>
</gene>
<accession>T0ZPU8</accession>
<feature type="non-terminal residue" evidence="6">
    <location>
        <position position="1"/>
    </location>
</feature>
<dbReference type="EMBL" id="AUZZ01006345">
    <property type="protein sequence ID" value="EQD46673.1"/>
    <property type="molecule type" value="Genomic_DNA"/>
</dbReference>
<dbReference type="Gene3D" id="1.10.10.10">
    <property type="entry name" value="Winged helix-like DNA-binding domain superfamily/Winged helix DNA-binding domain"/>
    <property type="match status" value="2"/>
</dbReference>
<comment type="subcellular location">
    <subcellularLocation>
        <location evidence="1">Cytoplasm</location>
    </subcellularLocation>
</comment>
<organism evidence="6">
    <name type="scientific">mine drainage metagenome</name>
    <dbReference type="NCBI Taxonomy" id="410659"/>
    <lineage>
        <taxon>unclassified sequences</taxon>
        <taxon>metagenomes</taxon>
        <taxon>ecological metagenomes</taxon>
    </lineage>
</organism>
<dbReference type="InterPro" id="IPR053924">
    <property type="entry name" value="RecX_HTH_2nd"/>
</dbReference>
<reference evidence="6" key="2">
    <citation type="journal article" date="2014" name="ISME J.">
        <title>Microbial stratification in low pH oxic and suboxic macroscopic growths along an acid mine drainage.</title>
        <authorList>
            <person name="Mendez-Garcia C."/>
            <person name="Mesa V."/>
            <person name="Sprenger R.R."/>
            <person name="Richter M."/>
            <person name="Diez M.S."/>
            <person name="Solano J."/>
            <person name="Bargiela R."/>
            <person name="Golyshina O.V."/>
            <person name="Manteca A."/>
            <person name="Ramos J.L."/>
            <person name="Gallego J.R."/>
            <person name="Llorente I."/>
            <person name="Martins Dos Santos V.A."/>
            <person name="Jensen O.N."/>
            <person name="Pelaez A.I."/>
            <person name="Sanchez J."/>
            <person name="Ferrer M."/>
        </authorList>
    </citation>
    <scope>NUCLEOTIDE SEQUENCE</scope>
</reference>
<feature type="domain" description="RecX second three-helical" evidence="5">
    <location>
        <begin position="11"/>
        <end position="51"/>
    </location>
</feature>
<comment type="caution">
    <text evidence="6">The sequence shown here is derived from an EMBL/GenBank/DDBJ whole genome shotgun (WGS) entry which is preliminary data.</text>
</comment>
<evidence type="ECO:0000256" key="4">
    <source>
        <dbReference type="ARBA" id="ARBA00022490"/>
    </source>
</evidence>
<protein>
    <recommendedName>
        <fullName evidence="3">Regulatory protein RecX</fullName>
    </recommendedName>
</protein>
<evidence type="ECO:0000256" key="3">
    <source>
        <dbReference type="ARBA" id="ARBA00018111"/>
    </source>
</evidence>
<evidence type="ECO:0000259" key="5">
    <source>
        <dbReference type="Pfam" id="PF02631"/>
    </source>
</evidence>
<name>T0ZPU8_9ZZZZ</name>
<reference evidence="6" key="1">
    <citation type="submission" date="2013-08" db="EMBL/GenBank/DDBJ databases">
        <authorList>
            <person name="Mendez C."/>
            <person name="Richter M."/>
            <person name="Ferrer M."/>
            <person name="Sanchez J."/>
        </authorList>
    </citation>
    <scope>NUCLEOTIDE SEQUENCE</scope>
</reference>
<dbReference type="GO" id="GO:0005737">
    <property type="term" value="C:cytoplasm"/>
    <property type="evidence" value="ECO:0007669"/>
    <property type="project" value="UniProtKB-SubCell"/>
</dbReference>
<sequence length="95" mass="10297">LAALAAEHLLDDARCAERFVAYRAERGHGPLRIGRDLRAQGAEPELIDAALAAGPDWRALACQVRRRKFGAALPAGWAEQARQARFFAVSGLFIG</sequence>
<comment type="similarity">
    <text evidence="2">Belongs to the RecX family.</text>
</comment>
<dbReference type="Pfam" id="PF02631">
    <property type="entry name" value="RecX_HTH2"/>
    <property type="match status" value="1"/>
</dbReference>
<evidence type="ECO:0000256" key="1">
    <source>
        <dbReference type="ARBA" id="ARBA00004496"/>
    </source>
</evidence>
<evidence type="ECO:0000313" key="6">
    <source>
        <dbReference type="EMBL" id="EQD46673.1"/>
    </source>
</evidence>
<keyword evidence="4" id="KW-0963">Cytoplasm</keyword>